<accession>A0A1G7CET4</accession>
<evidence type="ECO:0000256" key="1">
    <source>
        <dbReference type="SAM" id="MobiDB-lite"/>
    </source>
</evidence>
<feature type="compositionally biased region" description="Polar residues" evidence="1">
    <location>
        <begin position="536"/>
        <end position="547"/>
    </location>
</feature>
<dbReference type="EMBL" id="JAWXXP010000001">
    <property type="protein sequence ID" value="MDX5992895.1"/>
    <property type="molecule type" value="Genomic_DNA"/>
</dbReference>
<dbReference type="InterPro" id="IPR008718">
    <property type="entry name" value="NolX"/>
</dbReference>
<name>A0A1G7CET4_9GAMM</name>
<feature type="compositionally biased region" description="Polar residues" evidence="1">
    <location>
        <begin position="1"/>
        <end position="10"/>
    </location>
</feature>
<feature type="region of interest" description="Disordered" evidence="1">
    <location>
        <begin position="535"/>
        <end position="562"/>
    </location>
</feature>
<protein>
    <submittedName>
        <fullName evidence="2">HrpF/NolX family T3SS translocon protein</fullName>
    </submittedName>
    <submittedName>
        <fullName evidence="3">Type III secretion translocon protein HrpF</fullName>
    </submittedName>
</protein>
<dbReference type="AlphaFoldDB" id="A0A1G7CET4"/>
<gene>
    <name evidence="3" type="ORF">SAMN05216575_102497</name>
    <name evidence="2" type="ORF">SIM71_12575</name>
</gene>
<reference evidence="2 5" key="2">
    <citation type="submission" date="2023-11" db="EMBL/GenBank/DDBJ databases">
        <title>MicrobeMod: A computational toolkit for identifying prokaryotic methylation and restriction-modification with nanopore sequencing.</title>
        <authorList>
            <person name="Crits-Christoph A."/>
            <person name="Kang S.C."/>
            <person name="Lee H."/>
            <person name="Ostrov N."/>
        </authorList>
    </citation>
    <scope>NUCLEOTIDE SEQUENCE [LARGE SCALE GENOMIC DNA]</scope>
    <source>
        <strain evidence="2 5">ATCC BAA-571</strain>
    </source>
</reference>
<organism evidence="3 4">
    <name type="scientific">Ectopseudomonas alcaliphila</name>
    <dbReference type="NCBI Taxonomy" id="101564"/>
    <lineage>
        <taxon>Bacteria</taxon>
        <taxon>Pseudomonadati</taxon>
        <taxon>Pseudomonadota</taxon>
        <taxon>Gammaproteobacteria</taxon>
        <taxon>Pseudomonadales</taxon>
        <taxon>Pseudomonadaceae</taxon>
        <taxon>Ectopseudomonas</taxon>
    </lineage>
</organism>
<dbReference type="RefSeq" id="WP_074677756.1">
    <property type="nucleotide sequence ID" value="NZ_CBCSET010000009.1"/>
</dbReference>
<dbReference type="Proteomes" id="UP000182413">
    <property type="component" value="Unassembled WGS sequence"/>
</dbReference>
<dbReference type="Pfam" id="PF05819">
    <property type="entry name" value="NolX"/>
    <property type="match status" value="1"/>
</dbReference>
<evidence type="ECO:0000313" key="4">
    <source>
        <dbReference type="Proteomes" id="UP000182413"/>
    </source>
</evidence>
<feature type="compositionally biased region" description="Low complexity" evidence="1">
    <location>
        <begin position="43"/>
        <end position="61"/>
    </location>
</feature>
<keyword evidence="5" id="KW-1185">Reference proteome</keyword>
<evidence type="ECO:0000313" key="3">
    <source>
        <dbReference type="EMBL" id="SDE37250.1"/>
    </source>
</evidence>
<evidence type="ECO:0000313" key="2">
    <source>
        <dbReference type="EMBL" id="MDX5992895.1"/>
    </source>
</evidence>
<dbReference type="Proteomes" id="UP001278050">
    <property type="component" value="Unassembled WGS sequence"/>
</dbReference>
<sequence length="562" mass="60065">MRVSGFSSSIPPAIDSHELSRECAKPQAPVNPRQSACGGSGVSWAPQGQSQQAAPGSSTATGDNLRGQGLAALREAVRALFTPSTAEVQSASQPATQRNVAAQAAKEGSDEMPFEEVISVLGRNENLLKKPRDREGLEKLRDDPNTPTDAKKALDAVLKNPAYYEALDQAKTGSTDGKISAKDVQKLQQHPLIRQYADAKAETYTHNYVPSDAAPGSAAREMTENDAMRELYLYSESLPKKLNLETLGKIADGSQSMGKCPPQVAAAAKFFVQNPDKWQQFSGKDDPSAKISRDRLCDLAAENVKLSPQESKALETLKNNQDIFFKGGGIKPDKLAKIANDPQHSQEVRDAANLLSQPNSMLFSMLDNAKHGAGGNFFNKANDRNISKGDLNAFLQKGSNEVAGPPQLAKPTTVAALAAQSDMHMGQETQPDQKKEKGGGIFKFLEIFSYVASGVMMLIPGAGAATLAATAGRVAATTVAKEAAKQAAQHTVKEVAKETVKETAKREFKDAAIQGAKDGLKDYAKDQAMDFAKDGLSNTMNQNSPRVASNPDVNAPRVWAQS</sequence>
<evidence type="ECO:0000313" key="5">
    <source>
        <dbReference type="Proteomes" id="UP001278050"/>
    </source>
</evidence>
<reference evidence="3 4" key="1">
    <citation type="submission" date="2016-10" db="EMBL/GenBank/DDBJ databases">
        <authorList>
            <person name="de Groot N.N."/>
        </authorList>
    </citation>
    <scope>NUCLEOTIDE SEQUENCE [LARGE SCALE GENOMIC DNA]</scope>
    <source>
        <strain evidence="3 4">JCM 10630</strain>
    </source>
</reference>
<feature type="compositionally biased region" description="Polar residues" evidence="1">
    <location>
        <begin position="85"/>
        <end position="100"/>
    </location>
</feature>
<feature type="region of interest" description="Disordered" evidence="1">
    <location>
        <begin position="85"/>
        <end position="110"/>
    </location>
</feature>
<proteinExistence type="predicted"/>
<feature type="compositionally biased region" description="Basic and acidic residues" evidence="1">
    <location>
        <begin position="15"/>
        <end position="24"/>
    </location>
</feature>
<feature type="region of interest" description="Disordered" evidence="1">
    <location>
        <begin position="130"/>
        <end position="150"/>
    </location>
</feature>
<feature type="region of interest" description="Disordered" evidence="1">
    <location>
        <begin position="1"/>
        <end position="65"/>
    </location>
</feature>
<dbReference type="EMBL" id="FNAE01000002">
    <property type="protein sequence ID" value="SDE37250.1"/>
    <property type="molecule type" value="Genomic_DNA"/>
</dbReference>